<accession>A0A1Q2C8F8</accession>
<sequence>MRETNKMGLWHAFSSTEKEKTMLNEKEFYQYVEANILNYLPEMEGKKVMVQRVKRNNQISMMGLSIGETKNYLVPVLYLEIFYRNYLRGQELSDTMKDIARIYRGHQVGFYLDEDKVSDYEHIKKNLFYRVVNYEKNKEMLKYTPYERFLDLAVTYRWAAYRNHDGMASALVRNKELLLWGVTKEQMMKDAKENTEKIFPPVMRKIQSVIPVKITDMEIPLFVLSNGDYMNGASVMLYKDPLRDFANYMGHDLYILPSSIHEVILLLDDEYVQSSEELREMVRETNRMVVDQEEVLSDHIYHYDREKDEIRIAK</sequence>
<dbReference type="InterPro" id="IPR043743">
    <property type="entry name" value="DUF5688"/>
</dbReference>
<reference evidence="2" key="3">
    <citation type="submission" date="2020-02" db="EMBL/GenBank/DDBJ databases">
        <authorList>
            <person name="Littmann E."/>
            <person name="Sorbara M."/>
        </authorList>
    </citation>
    <scope>NUCLEOTIDE SEQUENCE</scope>
    <source>
        <strain evidence="2">MSK.14.57</strain>
    </source>
</reference>
<evidence type="ECO:0000313" key="1">
    <source>
        <dbReference type="EMBL" id="AQP39849.1"/>
    </source>
</evidence>
<organism evidence="1 3">
    <name type="scientific">Anaerostipes hadrus</name>
    <dbReference type="NCBI Taxonomy" id="649756"/>
    <lineage>
        <taxon>Bacteria</taxon>
        <taxon>Bacillati</taxon>
        <taxon>Bacillota</taxon>
        <taxon>Clostridia</taxon>
        <taxon>Lachnospirales</taxon>
        <taxon>Lachnospiraceae</taxon>
        <taxon>Anaerostipes</taxon>
    </lineage>
</organism>
<name>A0A1Q2C8F8_ANAHA</name>
<dbReference type="Pfam" id="PF18941">
    <property type="entry name" value="DUF5688"/>
    <property type="match status" value="1"/>
</dbReference>
<keyword evidence="4" id="KW-1185">Reference proteome</keyword>
<evidence type="ECO:0000313" key="2">
    <source>
        <dbReference type="EMBL" id="NSJ78983.1"/>
    </source>
</evidence>
<proteinExistence type="predicted"/>
<gene>
    <name evidence="1" type="ORF">DO83_09795</name>
    <name evidence="2" type="ORF">G5A72_05140</name>
</gene>
<protein>
    <submittedName>
        <fullName evidence="1">Uncharacterized protein</fullName>
    </submittedName>
</protein>
<evidence type="ECO:0000313" key="4">
    <source>
        <dbReference type="Proteomes" id="UP001644750"/>
    </source>
</evidence>
<reference evidence="2 4" key="2">
    <citation type="journal article" date="2020" name="Cell Host Microbe">
        <title>Functional and Genomic Variation between Human-Derived Isolates of Lachnospiraceae Reveals Inter- and Intra-Species Diversity.</title>
        <authorList>
            <person name="Sorbara M.T."/>
            <person name="Littmann E.R."/>
            <person name="Fontana E."/>
            <person name="Moody T.U."/>
            <person name="Kohout C.E."/>
            <person name="Gjonbalaj M."/>
            <person name="Eaton V."/>
            <person name="Seok R."/>
            <person name="Leiner I.M."/>
            <person name="Pamer E.G."/>
        </authorList>
    </citation>
    <scope>NUCLEOTIDE SEQUENCE [LARGE SCALE GENOMIC DNA]</scope>
    <source>
        <strain evidence="2 4">MSK.14.57</strain>
    </source>
</reference>
<evidence type="ECO:0000313" key="3">
    <source>
        <dbReference type="Proteomes" id="UP000188159"/>
    </source>
</evidence>
<dbReference type="Proteomes" id="UP001644750">
    <property type="component" value="Unassembled WGS sequence"/>
</dbReference>
<dbReference type="OrthoDB" id="1655031at2"/>
<dbReference type="Proteomes" id="UP000188159">
    <property type="component" value="Chromosome"/>
</dbReference>
<dbReference type="AlphaFoldDB" id="A0A1Q2C8F8"/>
<dbReference type="EMBL" id="CP012098">
    <property type="protein sequence ID" value="AQP39849.1"/>
    <property type="molecule type" value="Genomic_DNA"/>
</dbReference>
<dbReference type="EMBL" id="JAAITB010000008">
    <property type="protein sequence ID" value="NSJ78983.1"/>
    <property type="molecule type" value="Genomic_DNA"/>
</dbReference>
<reference evidence="1 3" key="1">
    <citation type="journal article" date="2016" name="Sci. Rep.">
        <title>Accelerated dysbiosis of gut microbiota during aggravation of DSS-induced colitis by a butyrate-producing bacterium.</title>
        <authorList>
            <person name="Zhang Q."/>
            <person name="Wu Y."/>
            <person name="Wang J."/>
            <person name="Wu G."/>
            <person name="Long W."/>
            <person name="Xue Z."/>
            <person name="Wang L."/>
            <person name="Zhang X."/>
            <person name="Pang X."/>
            <person name="Zhao Y."/>
            <person name="Zhao L."/>
            <person name="Zhang C."/>
        </authorList>
    </citation>
    <scope>NUCLEOTIDE SEQUENCE [LARGE SCALE GENOMIC DNA]</scope>
    <source>
        <strain evidence="1 3">BPB5</strain>
    </source>
</reference>